<dbReference type="RefSeq" id="WP_008514949.1">
    <property type="nucleotide sequence ID" value="NZ_ACJM01000003.1"/>
</dbReference>
<evidence type="ECO:0008006" key="4">
    <source>
        <dbReference type="Google" id="ProtNLM"/>
    </source>
</evidence>
<dbReference type="GO" id="GO:0055070">
    <property type="term" value="P:copper ion homeostasis"/>
    <property type="evidence" value="ECO:0007669"/>
    <property type="project" value="InterPro"/>
</dbReference>
<gene>
    <name evidence="2" type="ORF">DealDRAFT_0721</name>
</gene>
<dbReference type="Proteomes" id="UP000006443">
    <property type="component" value="Unassembled WGS sequence"/>
</dbReference>
<evidence type="ECO:0000313" key="2">
    <source>
        <dbReference type="EMBL" id="EEG78306.1"/>
    </source>
</evidence>
<reference evidence="2 3" key="1">
    <citation type="submission" date="2009-02" db="EMBL/GenBank/DDBJ databases">
        <title>Sequencing of the draft genome and assembly of Dethiobacter alkaliphilus AHT 1.</title>
        <authorList>
            <consortium name="US DOE Joint Genome Institute (JGI-PGF)"/>
            <person name="Lucas S."/>
            <person name="Copeland A."/>
            <person name="Lapidus A."/>
            <person name="Glavina del Rio T."/>
            <person name="Dalin E."/>
            <person name="Tice H."/>
            <person name="Bruce D."/>
            <person name="Goodwin L."/>
            <person name="Pitluck S."/>
            <person name="Larimer F."/>
            <person name="Land M.L."/>
            <person name="Hauser L."/>
            <person name="Muyzer G."/>
        </authorList>
    </citation>
    <scope>NUCLEOTIDE SEQUENCE [LARGE SCALE GENOMIC DNA]</scope>
    <source>
        <strain evidence="2 3">AHT 1</strain>
    </source>
</reference>
<evidence type="ECO:0000256" key="1">
    <source>
        <dbReference type="SAM" id="Coils"/>
    </source>
</evidence>
<protein>
    <recommendedName>
        <fullName evidence="4">Copper transporter</fullName>
    </recommendedName>
</protein>
<dbReference type="EMBL" id="ACJM01000003">
    <property type="protein sequence ID" value="EEG78306.1"/>
    <property type="molecule type" value="Genomic_DNA"/>
</dbReference>
<dbReference type="AlphaFoldDB" id="C0GE12"/>
<dbReference type="OrthoDB" id="2382049at2"/>
<name>C0GE12_DETAL</name>
<accession>C0GE12</accession>
<keyword evidence="3" id="KW-1185">Reference proteome</keyword>
<organism evidence="2 3">
    <name type="scientific">Dethiobacter alkaliphilus AHT 1</name>
    <dbReference type="NCBI Taxonomy" id="555088"/>
    <lineage>
        <taxon>Bacteria</taxon>
        <taxon>Bacillati</taxon>
        <taxon>Bacillota</taxon>
        <taxon>Dethiobacteria</taxon>
        <taxon>Dethiobacterales</taxon>
        <taxon>Dethiobacteraceae</taxon>
        <taxon>Dethiobacter</taxon>
    </lineage>
</organism>
<dbReference type="GO" id="GO:0016020">
    <property type="term" value="C:membrane"/>
    <property type="evidence" value="ECO:0007669"/>
    <property type="project" value="InterPro"/>
</dbReference>
<proteinExistence type="predicted"/>
<dbReference type="InterPro" id="IPR021522">
    <property type="entry name" value="MctB"/>
</dbReference>
<dbReference type="Pfam" id="PF11382">
    <property type="entry name" value="MctB"/>
    <property type="match status" value="2"/>
</dbReference>
<dbReference type="eggNOG" id="ENOG502Z9M5">
    <property type="taxonomic scope" value="Bacteria"/>
</dbReference>
<dbReference type="STRING" id="555088.DealDRAFT_0721"/>
<comment type="caution">
    <text evidence="2">The sequence shown here is derived from an EMBL/GenBank/DDBJ whole genome shotgun (WGS) entry which is preliminary data.</text>
</comment>
<sequence length="263" mass="29428">MFRFRDHIISLVAVFLALGLGILIGTGLSDDMLVTQQRLLIEQMARDQRSLREQAQAMEAKVQSLTRDLYWWEKYQEALYPNVVSGLLRDKPVSVIYHGTNLPQDVLGVLRDAEADVCSIIRVEGQEELAYAEGLGLALAMSLTEGNKHDKLDSYLAEGRIFLEYYSPNPPQAVILMLGEQEMVEKRLLEEMIETFNHEQVTLVGLEYSEVEDSVLESLKEAGLSTVDNVDTVFGQFSLLSVLRGSAGNYGIKSAADQFIADY</sequence>
<evidence type="ECO:0000313" key="3">
    <source>
        <dbReference type="Proteomes" id="UP000006443"/>
    </source>
</evidence>
<keyword evidence="1" id="KW-0175">Coiled coil</keyword>
<feature type="coiled-coil region" evidence="1">
    <location>
        <begin position="41"/>
        <end position="68"/>
    </location>
</feature>